<protein>
    <recommendedName>
        <fullName evidence="1">Hypervirulence associated protein TUDOR domain-containing protein</fullName>
    </recommendedName>
</protein>
<dbReference type="EMBL" id="FOZM01000001">
    <property type="protein sequence ID" value="SFR99752.1"/>
    <property type="molecule type" value="Genomic_DNA"/>
</dbReference>
<evidence type="ECO:0000313" key="3">
    <source>
        <dbReference type="Proteomes" id="UP000198926"/>
    </source>
</evidence>
<reference evidence="2 3" key="1">
    <citation type="submission" date="2016-10" db="EMBL/GenBank/DDBJ databases">
        <authorList>
            <person name="de Groot N.N."/>
        </authorList>
    </citation>
    <scope>NUCLEOTIDE SEQUENCE [LARGE SCALE GENOMIC DNA]</scope>
    <source>
        <strain evidence="2 3">DSM 29433</strain>
    </source>
</reference>
<dbReference type="InterPro" id="IPR021331">
    <property type="entry name" value="Hva1_TUDOR"/>
</dbReference>
<name>A0A1I6L8L8_9RHOB</name>
<proteinExistence type="predicted"/>
<feature type="domain" description="Hypervirulence associated protein TUDOR" evidence="1">
    <location>
        <begin position="21"/>
        <end position="82"/>
    </location>
</feature>
<evidence type="ECO:0000313" key="2">
    <source>
        <dbReference type="EMBL" id="SFR99752.1"/>
    </source>
</evidence>
<dbReference type="STRING" id="1123755.SAMN05444714_0287"/>
<organism evidence="2 3">
    <name type="scientific">Yoonia litorea</name>
    <dbReference type="NCBI Taxonomy" id="1123755"/>
    <lineage>
        <taxon>Bacteria</taxon>
        <taxon>Pseudomonadati</taxon>
        <taxon>Pseudomonadota</taxon>
        <taxon>Alphaproteobacteria</taxon>
        <taxon>Rhodobacterales</taxon>
        <taxon>Paracoccaceae</taxon>
        <taxon>Yoonia</taxon>
    </lineage>
</organism>
<accession>A0A1I6L8L8</accession>
<dbReference type="Pfam" id="PF11160">
    <property type="entry name" value="Hva1_TUDOR"/>
    <property type="match status" value="1"/>
</dbReference>
<dbReference type="AlphaFoldDB" id="A0A1I6L8L8"/>
<dbReference type="Proteomes" id="UP000198926">
    <property type="component" value="Unassembled WGS sequence"/>
</dbReference>
<evidence type="ECO:0000259" key="1">
    <source>
        <dbReference type="Pfam" id="PF11160"/>
    </source>
</evidence>
<sequence length="86" mass="9572">MLFLLLVLQTMKGEIMSYRRGTRVKWDWSKGTGTGQVVKKFTESVTLTIDGTDVTCHATADDPAYQIEQCDGDAVLKSDSELRKVS</sequence>
<gene>
    <name evidence="2" type="ORF">SAMN05444714_0287</name>
</gene>
<keyword evidence="3" id="KW-1185">Reference proteome</keyword>